<proteinExistence type="predicted"/>
<accession>A0A8J8SVG3</accession>
<dbReference type="EMBL" id="RRYP01023970">
    <property type="protein sequence ID" value="TNV72154.1"/>
    <property type="molecule type" value="Genomic_DNA"/>
</dbReference>
<protein>
    <submittedName>
        <fullName evidence="1">Uncharacterized protein</fullName>
    </submittedName>
</protein>
<keyword evidence="2" id="KW-1185">Reference proteome</keyword>
<sequence length="88" mass="9930">MKEEFCKNQSALVNVTLKSRAISVLDQQLQWNKVNLQQASPSVTFFPSLKTPPSCSSPRYAWQSATSAKRALPYPILVLRTSWSMEGR</sequence>
<evidence type="ECO:0000313" key="2">
    <source>
        <dbReference type="Proteomes" id="UP000785679"/>
    </source>
</evidence>
<comment type="caution">
    <text evidence="1">The sequence shown here is derived from an EMBL/GenBank/DDBJ whole genome shotgun (WGS) entry which is preliminary data.</text>
</comment>
<dbReference type="Proteomes" id="UP000785679">
    <property type="component" value="Unassembled WGS sequence"/>
</dbReference>
<dbReference type="AlphaFoldDB" id="A0A8J8SVG3"/>
<reference evidence="1" key="1">
    <citation type="submission" date="2019-06" db="EMBL/GenBank/DDBJ databases">
        <authorList>
            <person name="Zheng W."/>
        </authorList>
    </citation>
    <scope>NUCLEOTIDE SEQUENCE</scope>
    <source>
        <strain evidence="1">QDHG01</strain>
    </source>
</reference>
<gene>
    <name evidence="1" type="ORF">FGO68_gene12949</name>
</gene>
<organism evidence="1 2">
    <name type="scientific">Halteria grandinella</name>
    <dbReference type="NCBI Taxonomy" id="5974"/>
    <lineage>
        <taxon>Eukaryota</taxon>
        <taxon>Sar</taxon>
        <taxon>Alveolata</taxon>
        <taxon>Ciliophora</taxon>
        <taxon>Intramacronucleata</taxon>
        <taxon>Spirotrichea</taxon>
        <taxon>Stichotrichia</taxon>
        <taxon>Sporadotrichida</taxon>
        <taxon>Halteriidae</taxon>
        <taxon>Halteria</taxon>
    </lineage>
</organism>
<name>A0A8J8SVG3_HALGN</name>
<evidence type="ECO:0000313" key="1">
    <source>
        <dbReference type="EMBL" id="TNV72154.1"/>
    </source>
</evidence>